<reference evidence="2 3" key="1">
    <citation type="submission" date="2017-03" db="EMBL/GenBank/DDBJ databases">
        <title>Genome Survey of Euroglyphus maynei.</title>
        <authorList>
            <person name="Arlian L.G."/>
            <person name="Morgan M.S."/>
            <person name="Rider S.D."/>
        </authorList>
    </citation>
    <scope>NUCLEOTIDE SEQUENCE [LARGE SCALE GENOMIC DNA]</scope>
    <source>
        <strain evidence="2">Arlian Lab</strain>
        <tissue evidence="2">Whole body</tissue>
    </source>
</reference>
<dbReference type="AlphaFoldDB" id="A0A1Y3B855"/>
<dbReference type="GO" id="GO:0036064">
    <property type="term" value="C:ciliary basal body"/>
    <property type="evidence" value="ECO:0007669"/>
    <property type="project" value="TreeGrafter"/>
</dbReference>
<feature type="compositionally biased region" description="Acidic residues" evidence="1">
    <location>
        <begin position="9"/>
        <end position="25"/>
    </location>
</feature>
<feature type="compositionally biased region" description="Polar residues" evidence="1">
    <location>
        <begin position="196"/>
        <end position="205"/>
    </location>
</feature>
<feature type="region of interest" description="Disordered" evidence="1">
    <location>
        <begin position="192"/>
        <end position="212"/>
    </location>
</feature>
<sequence>MKESTLNTVDEDEDDDGIDDNDQEQLDYEEINRKVDNFQDRLEHIKSSLVNVTKEIRILKEELNESESEYDMKKRLYDSAAAGLEAELSRREAEFERLIDERDDLIGEHFLMQTRLTAIRIEQSELLGVDKSVIQQLKAEIDSERNIQEHLRQQETEWKEKEQYYKKQMEMWRDIRAIFEVKQRLLAQKFDEEKNQQQSNKNTMTKDYLVLE</sequence>
<keyword evidence="2" id="KW-0969">Cilium</keyword>
<comment type="caution">
    <text evidence="2">The sequence shown here is derived from an EMBL/GenBank/DDBJ whole genome shotgun (WGS) entry which is preliminary data.</text>
</comment>
<keyword evidence="2" id="KW-0966">Cell projection</keyword>
<feature type="region of interest" description="Disordered" evidence="1">
    <location>
        <begin position="1"/>
        <end position="25"/>
    </location>
</feature>
<dbReference type="PANTHER" id="PTHR15614:SF2">
    <property type="entry name" value="INTRAFLAGELLAR TRANSPORT PROTEIN 81 HOMOLOG"/>
    <property type="match status" value="1"/>
</dbReference>
<keyword evidence="2" id="KW-0282">Flagellum</keyword>
<organism evidence="2 3">
    <name type="scientific">Euroglyphus maynei</name>
    <name type="common">Mayne's house dust mite</name>
    <dbReference type="NCBI Taxonomy" id="6958"/>
    <lineage>
        <taxon>Eukaryota</taxon>
        <taxon>Metazoa</taxon>
        <taxon>Ecdysozoa</taxon>
        <taxon>Arthropoda</taxon>
        <taxon>Chelicerata</taxon>
        <taxon>Arachnida</taxon>
        <taxon>Acari</taxon>
        <taxon>Acariformes</taxon>
        <taxon>Sarcoptiformes</taxon>
        <taxon>Astigmata</taxon>
        <taxon>Psoroptidia</taxon>
        <taxon>Analgoidea</taxon>
        <taxon>Pyroglyphidae</taxon>
        <taxon>Pyroglyphinae</taxon>
        <taxon>Euroglyphus</taxon>
    </lineage>
</organism>
<dbReference type="GO" id="GO:0030992">
    <property type="term" value="C:intraciliary transport particle B"/>
    <property type="evidence" value="ECO:0007669"/>
    <property type="project" value="InterPro"/>
</dbReference>
<dbReference type="GO" id="GO:0060271">
    <property type="term" value="P:cilium assembly"/>
    <property type="evidence" value="ECO:0007669"/>
    <property type="project" value="InterPro"/>
</dbReference>
<dbReference type="OrthoDB" id="276029at2759"/>
<gene>
    <name evidence="2" type="ORF">BLA29_007458</name>
</gene>
<dbReference type="PANTHER" id="PTHR15614">
    <property type="entry name" value="INTRAFLAGELLAR TRANSPORT PROTEIN 81 HOMOLOG"/>
    <property type="match status" value="1"/>
</dbReference>
<dbReference type="Proteomes" id="UP000194236">
    <property type="component" value="Unassembled WGS sequence"/>
</dbReference>
<evidence type="ECO:0000313" key="3">
    <source>
        <dbReference type="Proteomes" id="UP000194236"/>
    </source>
</evidence>
<dbReference type="GO" id="GO:0042073">
    <property type="term" value="P:intraciliary transport"/>
    <property type="evidence" value="ECO:0007669"/>
    <property type="project" value="InterPro"/>
</dbReference>
<proteinExistence type="predicted"/>
<name>A0A1Y3B855_EURMA</name>
<protein>
    <submittedName>
        <fullName evidence="2">Intraflagellar transport 81-like protein</fullName>
    </submittedName>
</protein>
<evidence type="ECO:0000313" key="2">
    <source>
        <dbReference type="EMBL" id="OTF76347.1"/>
    </source>
</evidence>
<dbReference type="InterPro" id="IPR029600">
    <property type="entry name" value="IFT81"/>
</dbReference>
<accession>A0A1Y3B855</accession>
<evidence type="ECO:0000256" key="1">
    <source>
        <dbReference type="SAM" id="MobiDB-lite"/>
    </source>
</evidence>
<dbReference type="GO" id="GO:0015631">
    <property type="term" value="F:tubulin binding"/>
    <property type="evidence" value="ECO:0007669"/>
    <property type="project" value="InterPro"/>
</dbReference>
<keyword evidence="3" id="KW-1185">Reference proteome</keyword>
<dbReference type="EMBL" id="MUJZ01037898">
    <property type="protein sequence ID" value="OTF76347.1"/>
    <property type="molecule type" value="Genomic_DNA"/>
</dbReference>